<dbReference type="EMBL" id="WTYQ01000004">
    <property type="protein sequence ID" value="MXP26696.1"/>
    <property type="molecule type" value="Genomic_DNA"/>
</dbReference>
<accession>A0A845ADS1</accession>
<reference evidence="1 2" key="1">
    <citation type="submission" date="2019-12" db="EMBL/GenBank/DDBJ databases">
        <title>Genomic-based taxomic classification of the family Erythrobacteraceae.</title>
        <authorList>
            <person name="Xu L."/>
        </authorList>
    </citation>
    <scope>NUCLEOTIDE SEQUENCE [LARGE SCALE GENOMIC DNA]</scope>
    <source>
        <strain evidence="1 2">DSM 18604</strain>
    </source>
</reference>
<dbReference type="AlphaFoldDB" id="A0A845ADS1"/>
<evidence type="ECO:0000313" key="1">
    <source>
        <dbReference type="EMBL" id="MXP26696.1"/>
    </source>
</evidence>
<evidence type="ECO:0000313" key="2">
    <source>
        <dbReference type="Proteomes" id="UP000460561"/>
    </source>
</evidence>
<sequence length="142" mass="15495">MAKVVIGASAKPLPIAIFSVENQTAWVSCIISEAKRQGFSKANAPQTVLQRAVFFATGFKAITVPDNFPRGNLRCVIQVQPWIGIVVHNPIMLIGMLLGKTVSHGPYLMQLSVMASKNLKGRIADSQVGTELIHYQPPFIRP</sequence>
<dbReference type="RefSeq" id="WP_160739899.1">
    <property type="nucleotide sequence ID" value="NZ_WTYQ01000004.1"/>
</dbReference>
<keyword evidence="2" id="KW-1185">Reference proteome</keyword>
<proteinExistence type="predicted"/>
<comment type="caution">
    <text evidence="1">The sequence shown here is derived from an EMBL/GenBank/DDBJ whole genome shotgun (WGS) entry which is preliminary data.</text>
</comment>
<name>A0A845ADS1_9SPHN</name>
<protein>
    <submittedName>
        <fullName evidence="1">Uncharacterized protein</fullName>
    </submittedName>
</protein>
<dbReference type="Proteomes" id="UP000460561">
    <property type="component" value="Unassembled WGS sequence"/>
</dbReference>
<gene>
    <name evidence="1" type="ORF">GRI39_11685</name>
</gene>
<organism evidence="1 2">
    <name type="scientific">Altericroceibacterium indicum</name>
    <dbReference type="NCBI Taxonomy" id="374177"/>
    <lineage>
        <taxon>Bacteria</taxon>
        <taxon>Pseudomonadati</taxon>
        <taxon>Pseudomonadota</taxon>
        <taxon>Alphaproteobacteria</taxon>
        <taxon>Sphingomonadales</taxon>
        <taxon>Erythrobacteraceae</taxon>
        <taxon>Altericroceibacterium</taxon>
    </lineage>
</organism>